<dbReference type="AlphaFoldDB" id="A0A1L7I7L1"/>
<dbReference type="Pfam" id="PF13578">
    <property type="entry name" value="Methyltransf_24"/>
    <property type="match status" value="1"/>
</dbReference>
<dbReference type="InterPro" id="IPR029063">
    <property type="entry name" value="SAM-dependent_MTases_sf"/>
</dbReference>
<evidence type="ECO:0000313" key="1">
    <source>
        <dbReference type="EMBL" id="APU69085.1"/>
    </source>
</evidence>
<evidence type="ECO:0000313" key="2">
    <source>
        <dbReference type="Proteomes" id="UP000186230"/>
    </source>
</evidence>
<dbReference type="Proteomes" id="UP000186230">
    <property type="component" value="Chromosome"/>
</dbReference>
<keyword evidence="2" id="KW-1185">Reference proteome</keyword>
<proteinExistence type="predicted"/>
<organism evidence="1 2">
    <name type="scientific">Christiangramia flava JLT2011</name>
    <dbReference type="NCBI Taxonomy" id="1229726"/>
    <lineage>
        <taxon>Bacteria</taxon>
        <taxon>Pseudomonadati</taxon>
        <taxon>Bacteroidota</taxon>
        <taxon>Flavobacteriia</taxon>
        <taxon>Flavobacteriales</taxon>
        <taxon>Flavobacteriaceae</taxon>
        <taxon>Christiangramia</taxon>
    </lineage>
</organism>
<dbReference type="KEGG" id="gfl:GRFL_2361"/>
<name>A0A1L7I7L1_9FLAO</name>
<sequence>MLFEIRSYLNFLKNSQNQHGLHSPFMYDLVTKCFYDRSDHSGYELIKTYRNDLLRNKELIEIKDFGAGSKVFKSNKRPVFAIAKNAGMTLHRAKLLHRLLNYLKVENALELGTSLGIASAAISANPATQLTTIEGCPATAEIAQRQFEKYQLKVDLKIADFNTVFHETPFQQQKFDLIFIDGNHQQEATIQYFETLLNHIHEDSVLIFDDIHWSVAMENAWAQIKQHPASLQTIDTFKWGMVFFRKQQAQQDFVIRV</sequence>
<protein>
    <submittedName>
        <fullName evidence="1">Uncharacterized protein</fullName>
    </submittedName>
</protein>
<dbReference type="OrthoDB" id="5464618at2"/>
<dbReference type="Gene3D" id="3.40.50.150">
    <property type="entry name" value="Vaccinia Virus protein VP39"/>
    <property type="match status" value="1"/>
</dbReference>
<dbReference type="SUPFAM" id="SSF53335">
    <property type="entry name" value="S-adenosyl-L-methionine-dependent methyltransferases"/>
    <property type="match status" value="1"/>
</dbReference>
<dbReference type="RefSeq" id="WP_083644781.1">
    <property type="nucleotide sequence ID" value="NZ_AMRU01000011.1"/>
</dbReference>
<gene>
    <name evidence="1" type="ORF">GRFL_2361</name>
</gene>
<dbReference type="EMBL" id="CP016359">
    <property type="protein sequence ID" value="APU69085.1"/>
    <property type="molecule type" value="Genomic_DNA"/>
</dbReference>
<reference evidence="1 2" key="1">
    <citation type="submission" date="2016-07" db="EMBL/GenBank/DDBJ databases">
        <title>Multi-omics approach to identify versatile polysaccharide utilization systems of a marine flavobacterium Gramella flava.</title>
        <authorList>
            <person name="Tang K."/>
        </authorList>
    </citation>
    <scope>NUCLEOTIDE SEQUENCE [LARGE SCALE GENOMIC DNA]</scope>
    <source>
        <strain evidence="1 2">JLT2011</strain>
    </source>
</reference>
<dbReference type="STRING" id="1229726.GRFL_2361"/>
<accession>A0A1L7I7L1</accession>